<dbReference type="InterPro" id="IPR045847">
    <property type="entry name" value="AIG1-like"/>
</dbReference>
<evidence type="ECO:0000313" key="7">
    <source>
        <dbReference type="Proteomes" id="UP000087171"/>
    </source>
</evidence>
<dbReference type="PANTHER" id="PTHR45844">
    <property type="entry name" value="TRANSCRIPTION FACTOR BHLH30"/>
    <property type="match status" value="1"/>
</dbReference>
<dbReference type="RefSeq" id="XP_004505138.1">
    <property type="nucleotide sequence ID" value="XM_004505081.3"/>
</dbReference>
<dbReference type="PANTHER" id="PTHR45844:SF9">
    <property type="entry name" value="OS09G0463900 PROTEIN"/>
    <property type="match status" value="1"/>
</dbReference>
<dbReference type="GO" id="GO:0003700">
    <property type="term" value="F:DNA-binding transcription factor activity"/>
    <property type="evidence" value="ECO:0007669"/>
    <property type="project" value="InterPro"/>
</dbReference>
<evidence type="ECO:0000256" key="1">
    <source>
        <dbReference type="ARBA" id="ARBA00004123"/>
    </source>
</evidence>
<keyword evidence="3" id="KW-0238">DNA-binding</keyword>
<dbReference type="eggNOG" id="KOG3561">
    <property type="taxonomic scope" value="Eukaryota"/>
</dbReference>
<dbReference type="OrthoDB" id="71302at2759"/>
<dbReference type="PaxDb" id="3827-XP_004505138.1"/>
<organism evidence="7 8">
    <name type="scientific">Cicer arietinum</name>
    <name type="common">Chickpea</name>
    <name type="synonym">Garbanzo</name>
    <dbReference type="NCBI Taxonomy" id="3827"/>
    <lineage>
        <taxon>Eukaryota</taxon>
        <taxon>Viridiplantae</taxon>
        <taxon>Streptophyta</taxon>
        <taxon>Embryophyta</taxon>
        <taxon>Tracheophyta</taxon>
        <taxon>Spermatophyta</taxon>
        <taxon>Magnoliopsida</taxon>
        <taxon>eudicotyledons</taxon>
        <taxon>Gunneridae</taxon>
        <taxon>Pentapetalae</taxon>
        <taxon>rosids</taxon>
        <taxon>fabids</taxon>
        <taxon>Fabales</taxon>
        <taxon>Fabaceae</taxon>
        <taxon>Papilionoideae</taxon>
        <taxon>50 kb inversion clade</taxon>
        <taxon>NPAAA clade</taxon>
        <taxon>Hologalegina</taxon>
        <taxon>IRL clade</taxon>
        <taxon>Cicereae</taxon>
        <taxon>Cicer</taxon>
    </lineage>
</organism>
<evidence type="ECO:0000256" key="3">
    <source>
        <dbReference type="ARBA" id="ARBA00023125"/>
    </source>
</evidence>
<dbReference type="GO" id="GO:0003677">
    <property type="term" value="F:DNA binding"/>
    <property type="evidence" value="ECO:0007669"/>
    <property type="project" value="UniProtKB-KW"/>
</dbReference>
<keyword evidence="4" id="KW-0804">Transcription</keyword>
<dbReference type="Pfam" id="PF00010">
    <property type="entry name" value="HLH"/>
    <property type="match status" value="1"/>
</dbReference>
<dbReference type="SMART" id="SM00353">
    <property type="entry name" value="HLH"/>
    <property type="match status" value="1"/>
</dbReference>
<dbReference type="KEGG" id="cam:101504393"/>
<dbReference type="CDD" id="cd11455">
    <property type="entry name" value="bHLH_AtAIG1_like"/>
    <property type="match status" value="1"/>
</dbReference>
<dbReference type="GO" id="GO:0046983">
    <property type="term" value="F:protein dimerization activity"/>
    <property type="evidence" value="ECO:0007669"/>
    <property type="project" value="InterPro"/>
</dbReference>
<gene>
    <name evidence="8" type="primary">LOC101504393</name>
</gene>
<evidence type="ECO:0000256" key="2">
    <source>
        <dbReference type="ARBA" id="ARBA00023015"/>
    </source>
</evidence>
<dbReference type="InterPro" id="IPR036638">
    <property type="entry name" value="HLH_DNA-bd_sf"/>
</dbReference>
<keyword evidence="2" id="KW-0805">Transcription regulation</keyword>
<dbReference type="PROSITE" id="PS50888">
    <property type="entry name" value="BHLH"/>
    <property type="match status" value="1"/>
</dbReference>
<evidence type="ECO:0000256" key="4">
    <source>
        <dbReference type="ARBA" id="ARBA00023163"/>
    </source>
</evidence>
<dbReference type="GeneID" id="101504393"/>
<dbReference type="Gene3D" id="4.10.280.10">
    <property type="entry name" value="Helix-loop-helix DNA-binding domain"/>
    <property type="match status" value="1"/>
</dbReference>
<dbReference type="CDD" id="cd04873">
    <property type="entry name" value="ACT_UUR-ACR-like"/>
    <property type="match status" value="1"/>
</dbReference>
<comment type="subcellular location">
    <subcellularLocation>
        <location evidence="1">Nucleus</location>
    </subcellularLocation>
</comment>
<reference evidence="7" key="1">
    <citation type="journal article" date="2013" name="Nat. Biotechnol.">
        <title>Draft genome sequence of chickpea (Cicer arietinum) provides a resource for trait improvement.</title>
        <authorList>
            <person name="Varshney R.K."/>
            <person name="Song C."/>
            <person name="Saxena R.K."/>
            <person name="Azam S."/>
            <person name="Yu S."/>
            <person name="Sharpe A.G."/>
            <person name="Cannon S."/>
            <person name="Baek J."/>
            <person name="Rosen B.D."/>
            <person name="Tar'an B."/>
            <person name="Millan T."/>
            <person name="Zhang X."/>
            <person name="Ramsay L.D."/>
            <person name="Iwata A."/>
            <person name="Wang Y."/>
            <person name="Nelson W."/>
            <person name="Farmer A.D."/>
            <person name="Gaur P.M."/>
            <person name="Soderlund C."/>
            <person name="Penmetsa R.V."/>
            <person name="Xu C."/>
            <person name="Bharti A.K."/>
            <person name="He W."/>
            <person name="Winter P."/>
            <person name="Zhao S."/>
            <person name="Hane J.K."/>
            <person name="Carrasquilla-Garcia N."/>
            <person name="Condie J.A."/>
            <person name="Upadhyaya H.D."/>
            <person name="Luo M.C."/>
            <person name="Thudi M."/>
            <person name="Gowda C.L."/>
            <person name="Singh N.P."/>
            <person name="Lichtenzveig J."/>
            <person name="Gali K.K."/>
            <person name="Rubio J."/>
            <person name="Nadarajan N."/>
            <person name="Dolezel J."/>
            <person name="Bansal K.C."/>
            <person name="Xu X."/>
            <person name="Edwards D."/>
            <person name="Zhang G."/>
            <person name="Kahl G."/>
            <person name="Gil J."/>
            <person name="Singh K.B."/>
            <person name="Datta S.K."/>
            <person name="Jackson S.A."/>
            <person name="Wang J."/>
            <person name="Cook D.R."/>
        </authorList>
    </citation>
    <scope>NUCLEOTIDE SEQUENCE [LARGE SCALE GENOMIC DNA]</scope>
    <source>
        <strain evidence="7">cv. CDC Frontier</strain>
    </source>
</reference>
<dbReference type="InterPro" id="IPR011598">
    <property type="entry name" value="bHLH_dom"/>
</dbReference>
<feature type="domain" description="BHLH" evidence="6">
    <location>
        <begin position="74"/>
        <end position="124"/>
    </location>
</feature>
<evidence type="ECO:0000259" key="6">
    <source>
        <dbReference type="PROSITE" id="PS50888"/>
    </source>
</evidence>
<evidence type="ECO:0000313" key="8">
    <source>
        <dbReference type="RefSeq" id="XP_004505138.1"/>
    </source>
</evidence>
<reference evidence="8" key="2">
    <citation type="submission" date="2025-08" db="UniProtKB">
        <authorList>
            <consortium name="RefSeq"/>
        </authorList>
    </citation>
    <scope>IDENTIFICATION</scope>
    <source>
        <tissue evidence="8">Etiolated seedlings</tissue>
    </source>
</reference>
<name>A0A1S2YIM3_CICAR</name>
<dbReference type="AlphaFoldDB" id="A0A1S2YIM3"/>
<keyword evidence="5" id="KW-0539">Nucleus</keyword>
<sequence length="273" mass="30055">MVYTFCDTISSSGYDSLDLFNPTLHDFGASNGVSRNGLPTSDSLILESEKEKVVKCPVTAKVGKDEISQAKVLAAMKNHSEAEKRRRERINGHLATLRGLVASTNQKMDKATLLGEVISQVKQLKKNATEASKGYLIPMETDEVKVEPYNVEERNGCMSYIATICCDFQPEILSDLRKTLDALQLQLVKAEMSTLENRMKNVFIFTCCKGDSINNVKACQSIANVVHKALGSVLEKASNSLEFSLGSSYPNKRRRMCFVEASTSCNHGSCCTC</sequence>
<protein>
    <submittedName>
        <fullName evidence="8">Transcription factor bHLH106-like</fullName>
    </submittedName>
</protein>
<accession>A0A1S2YIM3</accession>
<evidence type="ECO:0000256" key="5">
    <source>
        <dbReference type="ARBA" id="ARBA00023242"/>
    </source>
</evidence>
<dbReference type="Proteomes" id="UP000087171">
    <property type="component" value="Chromosome Ca6"/>
</dbReference>
<proteinExistence type="predicted"/>
<dbReference type="STRING" id="3827.A0A1S2YIM3"/>
<keyword evidence="7" id="KW-1185">Reference proteome</keyword>
<dbReference type="GO" id="GO:0005634">
    <property type="term" value="C:nucleus"/>
    <property type="evidence" value="ECO:0007669"/>
    <property type="project" value="UniProtKB-SubCell"/>
</dbReference>
<dbReference type="SUPFAM" id="SSF47459">
    <property type="entry name" value="HLH, helix-loop-helix DNA-binding domain"/>
    <property type="match status" value="1"/>
</dbReference>